<protein>
    <submittedName>
        <fullName evidence="3">Glycosyltransferase involved in cell wall biosynthesis</fullName>
    </submittedName>
</protein>
<accession>A0A7W9B035</accession>
<proteinExistence type="predicted"/>
<organism evidence="3 4">
    <name type="scientific">Brucella daejeonensis</name>
    <dbReference type="NCBI Taxonomy" id="659015"/>
    <lineage>
        <taxon>Bacteria</taxon>
        <taxon>Pseudomonadati</taxon>
        <taxon>Pseudomonadota</taxon>
        <taxon>Alphaproteobacteria</taxon>
        <taxon>Hyphomicrobiales</taxon>
        <taxon>Brucellaceae</taxon>
        <taxon>Brucella/Ochrobactrum group</taxon>
        <taxon>Brucella</taxon>
    </lineage>
</organism>
<dbReference type="SUPFAM" id="SSF53756">
    <property type="entry name" value="UDP-Glycosyltransferase/glycogen phosphorylase"/>
    <property type="match status" value="1"/>
</dbReference>
<evidence type="ECO:0000313" key="3">
    <source>
        <dbReference type="EMBL" id="MBB5703765.1"/>
    </source>
</evidence>
<evidence type="ECO:0000313" key="4">
    <source>
        <dbReference type="Proteomes" id="UP000555546"/>
    </source>
</evidence>
<name>A0A7W9B035_9HYPH</name>
<dbReference type="InterPro" id="IPR001296">
    <property type="entry name" value="Glyco_trans_1"/>
</dbReference>
<comment type="caution">
    <text evidence="3">The sequence shown here is derived from an EMBL/GenBank/DDBJ whole genome shotgun (WGS) entry which is preliminary data.</text>
</comment>
<dbReference type="PANTHER" id="PTHR12526">
    <property type="entry name" value="GLYCOSYLTRANSFERASE"/>
    <property type="match status" value="1"/>
</dbReference>
<evidence type="ECO:0000259" key="1">
    <source>
        <dbReference type="Pfam" id="PF00534"/>
    </source>
</evidence>
<dbReference type="InterPro" id="IPR028098">
    <property type="entry name" value="Glyco_trans_4-like_N"/>
</dbReference>
<dbReference type="Pfam" id="PF00534">
    <property type="entry name" value="Glycos_transf_1"/>
    <property type="match status" value="1"/>
</dbReference>
<dbReference type="AlphaFoldDB" id="A0A7W9B035"/>
<dbReference type="EMBL" id="JACIJG010000017">
    <property type="protein sequence ID" value="MBB5703765.1"/>
    <property type="molecule type" value="Genomic_DNA"/>
</dbReference>
<evidence type="ECO:0000259" key="2">
    <source>
        <dbReference type="Pfam" id="PF13477"/>
    </source>
</evidence>
<dbReference type="PANTHER" id="PTHR12526:SF638">
    <property type="entry name" value="SPORE COAT PROTEIN SA"/>
    <property type="match status" value="1"/>
</dbReference>
<sequence>MAKEAGYDVHVVTRVGDGGEKIRAAGFNLIHLDMRRSSLRPLLLLREIFGIARIYARLKPDIVHHIALRPIVAGSLAALIARPRAIINAPVGMGFVFASNTVKARLLRPFVMSALKIALRGRNKLVIVENDDDRAEFIDRGLVEPEKLVVIEGAGIDLDAFPYVKRDRADDCVVMLAARLLKEKGVREFAAAAKILRDGGLGCRFVLVGEPDRDNHGRISEREIDDWQRQGIIEWHGRSDNMAETMRLADIFCLPSYREGLPKVLLEAGASGCAIVTTDVPGCRQVVTDMKTGLIVPPKDAVSLAEAISKLVQDRTLRLFLAENARKKVEACFSNAVVTERTLAVYRKVASDAA</sequence>
<gene>
    <name evidence="3" type="ORF">FHS76_003675</name>
</gene>
<reference evidence="3 4" key="1">
    <citation type="submission" date="2020-08" db="EMBL/GenBank/DDBJ databases">
        <title>Genomic Encyclopedia of Type Strains, Phase IV (KMG-IV): sequencing the most valuable type-strain genomes for metagenomic binning, comparative biology and taxonomic classification.</title>
        <authorList>
            <person name="Goeker M."/>
        </authorList>
    </citation>
    <scope>NUCLEOTIDE SEQUENCE [LARGE SCALE GENOMIC DNA]</scope>
    <source>
        <strain evidence="3 4">DSM 26944</strain>
    </source>
</reference>
<dbReference type="Gene3D" id="3.40.50.2000">
    <property type="entry name" value="Glycogen Phosphorylase B"/>
    <property type="match status" value="2"/>
</dbReference>
<dbReference type="CDD" id="cd03808">
    <property type="entry name" value="GT4_CapM-like"/>
    <property type="match status" value="1"/>
</dbReference>
<keyword evidence="4" id="KW-1185">Reference proteome</keyword>
<dbReference type="Proteomes" id="UP000555546">
    <property type="component" value="Unassembled WGS sequence"/>
</dbReference>
<feature type="domain" description="Glycosyltransferase subfamily 4-like N-terminal" evidence="2">
    <location>
        <begin position="3"/>
        <end position="127"/>
    </location>
</feature>
<keyword evidence="3" id="KW-0808">Transferase</keyword>
<dbReference type="Pfam" id="PF13477">
    <property type="entry name" value="Glyco_trans_4_2"/>
    <property type="match status" value="1"/>
</dbReference>
<dbReference type="GO" id="GO:0016757">
    <property type="term" value="F:glycosyltransferase activity"/>
    <property type="evidence" value="ECO:0007669"/>
    <property type="project" value="InterPro"/>
</dbReference>
<feature type="domain" description="Glycosyl transferase family 1" evidence="1">
    <location>
        <begin position="170"/>
        <end position="327"/>
    </location>
</feature>